<evidence type="ECO:0000313" key="4">
    <source>
        <dbReference type="EMBL" id="KAA5613054.1"/>
    </source>
</evidence>
<keyword evidence="1" id="KW-0328">Glycosyltransferase</keyword>
<dbReference type="OrthoDB" id="7158927at2"/>
<dbReference type="PANTHER" id="PTHR30160:SF1">
    <property type="entry name" value="LIPOPOLYSACCHARIDE 1,2-N-ACETYLGLUCOSAMINETRANSFERASE-RELATED"/>
    <property type="match status" value="1"/>
</dbReference>
<dbReference type="CDD" id="cd03789">
    <property type="entry name" value="GT9_LPS_heptosyltransferase"/>
    <property type="match status" value="1"/>
</dbReference>
<sequence length="384" mass="40397">MFPPEPAQQRPGAVVGCRRRGAGGNVHGPAMYQPHRTVTSCSRRPPPYIRPSVRGPSLMSNQIHVVVYVDLDLVGDALTKLPFLRALRNAWPDGHLTWVAGRGASAFAGPLRGLTTGLVDRVLERTGIGPELAAVLRTTRAGPPDVLIDTQSKLGTSLALRRVGARRFISPAAGFLLSDRRPWFRRAPPQLVARLLRLVALASGRPADPDGDLPQAPATAELAARLLPAGERHVALVVGAGGRHKAWPVTHHVELARALQGRGFTPAMILGPDEADWRAGLAAALPGARFPLQDATASGATTGPDLTIALARRCVAGVAADCGGGHMLSAARIPLVSLFGPTDPAKFAPWTPRLVVLRGQDWGGQATGDIPVTAVLEAVEKLAG</sequence>
<evidence type="ECO:0000256" key="3">
    <source>
        <dbReference type="SAM" id="MobiDB-lite"/>
    </source>
</evidence>
<accession>A0A5M6IXI5</accession>
<evidence type="ECO:0000256" key="2">
    <source>
        <dbReference type="ARBA" id="ARBA00022679"/>
    </source>
</evidence>
<dbReference type="GO" id="GO:0008713">
    <property type="term" value="F:ADP-heptose-lipopolysaccharide heptosyltransferase activity"/>
    <property type="evidence" value="ECO:0007669"/>
    <property type="project" value="TreeGrafter"/>
</dbReference>
<comment type="caution">
    <text evidence="4">The sequence shown here is derived from an EMBL/GenBank/DDBJ whole genome shotgun (WGS) entry which is preliminary data.</text>
</comment>
<dbReference type="InterPro" id="IPR002201">
    <property type="entry name" value="Glyco_trans_9"/>
</dbReference>
<gene>
    <name evidence="4" type="ORF">F1189_06765</name>
</gene>
<dbReference type="InterPro" id="IPR051199">
    <property type="entry name" value="LPS_LOS_Heptosyltrfase"/>
</dbReference>
<dbReference type="Proteomes" id="UP000325255">
    <property type="component" value="Unassembled WGS sequence"/>
</dbReference>
<dbReference type="PANTHER" id="PTHR30160">
    <property type="entry name" value="TETRAACYLDISACCHARIDE 4'-KINASE-RELATED"/>
    <property type="match status" value="1"/>
</dbReference>
<feature type="region of interest" description="Disordered" evidence="3">
    <location>
        <begin position="25"/>
        <end position="46"/>
    </location>
</feature>
<protein>
    <submittedName>
        <fullName evidence="4">Glycosyltransferase family 9 protein</fullName>
    </submittedName>
</protein>
<dbReference type="Gene3D" id="3.40.50.2000">
    <property type="entry name" value="Glycogen Phosphorylase B"/>
    <property type="match status" value="2"/>
</dbReference>
<name>A0A5M6IXI5_9PROT</name>
<evidence type="ECO:0000313" key="5">
    <source>
        <dbReference type="Proteomes" id="UP000325255"/>
    </source>
</evidence>
<keyword evidence="5" id="KW-1185">Reference proteome</keyword>
<evidence type="ECO:0000256" key="1">
    <source>
        <dbReference type="ARBA" id="ARBA00022676"/>
    </source>
</evidence>
<dbReference type="EMBL" id="VWPK01000008">
    <property type="protein sequence ID" value="KAA5613054.1"/>
    <property type="molecule type" value="Genomic_DNA"/>
</dbReference>
<dbReference type="GO" id="GO:0005829">
    <property type="term" value="C:cytosol"/>
    <property type="evidence" value="ECO:0007669"/>
    <property type="project" value="TreeGrafter"/>
</dbReference>
<dbReference type="AlphaFoldDB" id="A0A5M6IXI5"/>
<dbReference type="SUPFAM" id="SSF53756">
    <property type="entry name" value="UDP-Glycosyltransferase/glycogen phosphorylase"/>
    <property type="match status" value="1"/>
</dbReference>
<keyword evidence="2 4" id="KW-0808">Transferase</keyword>
<dbReference type="Pfam" id="PF01075">
    <property type="entry name" value="Glyco_transf_9"/>
    <property type="match status" value="1"/>
</dbReference>
<reference evidence="4 5" key="1">
    <citation type="submission" date="2019-09" db="EMBL/GenBank/DDBJ databases">
        <title>Genome sequence of Rhodovastum atsumiense, a diverse member of the Acetobacteraceae family of non-sulfur purple photosynthetic bacteria.</title>
        <authorList>
            <person name="Meyer T."/>
            <person name="Kyndt J."/>
        </authorList>
    </citation>
    <scope>NUCLEOTIDE SEQUENCE [LARGE SCALE GENOMIC DNA]</scope>
    <source>
        <strain evidence="4 5">DSM 21279</strain>
    </source>
</reference>
<dbReference type="GO" id="GO:0009244">
    <property type="term" value="P:lipopolysaccharide core region biosynthetic process"/>
    <property type="evidence" value="ECO:0007669"/>
    <property type="project" value="TreeGrafter"/>
</dbReference>
<proteinExistence type="predicted"/>
<organism evidence="4 5">
    <name type="scientific">Rhodovastum atsumiense</name>
    <dbReference type="NCBI Taxonomy" id="504468"/>
    <lineage>
        <taxon>Bacteria</taxon>
        <taxon>Pseudomonadati</taxon>
        <taxon>Pseudomonadota</taxon>
        <taxon>Alphaproteobacteria</taxon>
        <taxon>Acetobacterales</taxon>
        <taxon>Acetobacteraceae</taxon>
        <taxon>Rhodovastum</taxon>
    </lineage>
</organism>